<keyword evidence="5 15" id="KW-0812">Transmembrane</keyword>
<comment type="similarity">
    <text evidence="2">Belongs to the transpeptidase family.</text>
</comment>
<dbReference type="InterPro" id="IPR050515">
    <property type="entry name" value="Beta-lactam/transpept"/>
</dbReference>
<keyword evidence="3" id="KW-1003">Cell membrane</keyword>
<dbReference type="Pfam" id="PF00905">
    <property type="entry name" value="Transpeptidase"/>
    <property type="match status" value="1"/>
</dbReference>
<protein>
    <submittedName>
        <fullName evidence="17">Cell division protein FtsI</fullName>
    </submittedName>
</protein>
<comment type="function">
    <text evidence="14">A transpeptidase that forms peptide cross-links between adjacent glycan strands in cell wall peptidoglycan (PG). Part of the divisome machinery that synthesizes the septal cross wall. Beta-lactams inactivate the PBPs by acylating an essential serine residue in the active site of these proteins.</text>
</comment>
<dbReference type="InterPro" id="IPR012338">
    <property type="entry name" value="Beta-lactam/transpept-like"/>
</dbReference>
<keyword evidence="9 15" id="KW-1133">Transmembrane helix</keyword>
<dbReference type="GO" id="GO:0008360">
    <property type="term" value="P:regulation of cell shape"/>
    <property type="evidence" value="ECO:0007669"/>
    <property type="project" value="UniProtKB-KW"/>
</dbReference>
<dbReference type="InterPro" id="IPR001460">
    <property type="entry name" value="PCN-bd_Tpept"/>
</dbReference>
<keyword evidence="6" id="KW-0677">Repeat</keyword>
<evidence type="ECO:0000256" key="6">
    <source>
        <dbReference type="ARBA" id="ARBA00022737"/>
    </source>
</evidence>
<feature type="domain" description="PASTA" evidence="16">
    <location>
        <begin position="659"/>
        <end position="715"/>
    </location>
</feature>
<evidence type="ECO:0000259" key="16">
    <source>
        <dbReference type="PROSITE" id="PS51178"/>
    </source>
</evidence>
<dbReference type="CDD" id="cd06576">
    <property type="entry name" value="PASTA_Pbp2x-like_1"/>
    <property type="match status" value="1"/>
</dbReference>
<dbReference type="Pfam" id="PF03793">
    <property type="entry name" value="PASTA"/>
    <property type="match status" value="2"/>
</dbReference>
<keyword evidence="8" id="KW-0573">Peptidoglycan synthesis</keyword>
<dbReference type="eggNOG" id="COG0768">
    <property type="taxonomic scope" value="Bacteria"/>
</dbReference>
<name>A0A0R1EWP1_LACZE</name>
<comment type="caution">
    <text evidence="17">The sequence shown here is derived from an EMBL/GenBank/DDBJ whole genome shotgun (WGS) entry which is preliminary data.</text>
</comment>
<dbReference type="Gene3D" id="3.30.70.2110">
    <property type="match status" value="1"/>
</dbReference>
<keyword evidence="13" id="KW-0961">Cell wall biogenesis/degradation</keyword>
<evidence type="ECO:0000313" key="18">
    <source>
        <dbReference type="Proteomes" id="UP000051984"/>
    </source>
</evidence>
<dbReference type="SMART" id="SM00740">
    <property type="entry name" value="PASTA"/>
    <property type="match status" value="2"/>
</dbReference>
<dbReference type="Gene3D" id="3.40.710.10">
    <property type="entry name" value="DD-peptidase/beta-lactamase superfamily"/>
    <property type="match status" value="1"/>
</dbReference>
<dbReference type="SUPFAM" id="SSF56601">
    <property type="entry name" value="beta-lactamase/transpeptidase-like"/>
    <property type="match status" value="1"/>
</dbReference>
<evidence type="ECO:0000256" key="10">
    <source>
        <dbReference type="ARBA" id="ARBA00023136"/>
    </source>
</evidence>
<dbReference type="Proteomes" id="UP000051984">
    <property type="component" value="Unassembled WGS sequence"/>
</dbReference>
<dbReference type="InterPro" id="IPR036138">
    <property type="entry name" value="PBP_dimer_sf"/>
</dbReference>
<organism evidence="17 18">
    <name type="scientific">Lacticaseibacillus zeae DSM 20178 = KCTC 3804</name>
    <dbReference type="NCBI Taxonomy" id="1423816"/>
    <lineage>
        <taxon>Bacteria</taxon>
        <taxon>Bacillati</taxon>
        <taxon>Bacillota</taxon>
        <taxon>Bacilli</taxon>
        <taxon>Lactobacillales</taxon>
        <taxon>Lactobacillaceae</taxon>
        <taxon>Lacticaseibacillus</taxon>
    </lineage>
</organism>
<evidence type="ECO:0000256" key="12">
    <source>
        <dbReference type="ARBA" id="ARBA00023306"/>
    </source>
</evidence>
<dbReference type="RefSeq" id="WP_010488667.1">
    <property type="nucleotide sequence ID" value="NZ_AZCT01000001.1"/>
</dbReference>
<dbReference type="InterPro" id="IPR005311">
    <property type="entry name" value="PBP_dimer"/>
</dbReference>
<dbReference type="Gene3D" id="3.90.1310.10">
    <property type="entry name" value="Penicillin-binding protein 2a (Domain 2)"/>
    <property type="match status" value="1"/>
</dbReference>
<comment type="subcellular location">
    <subcellularLocation>
        <location evidence="1">Cell membrane</location>
        <topology evidence="1">Single-pass membrane protein</topology>
    </subcellularLocation>
</comment>
<evidence type="ECO:0000256" key="14">
    <source>
        <dbReference type="ARBA" id="ARBA00055980"/>
    </source>
</evidence>
<evidence type="ECO:0000256" key="7">
    <source>
        <dbReference type="ARBA" id="ARBA00022960"/>
    </source>
</evidence>
<accession>A0A0R1EWP1</accession>
<dbReference type="SUPFAM" id="SSF54184">
    <property type="entry name" value="Penicillin-binding protein 2x (pbp-2x), c-terminal domain"/>
    <property type="match status" value="2"/>
</dbReference>
<keyword evidence="4 17" id="KW-0132">Cell division</keyword>
<dbReference type="GO" id="GO:0071555">
    <property type="term" value="P:cell wall organization"/>
    <property type="evidence" value="ECO:0007669"/>
    <property type="project" value="UniProtKB-KW"/>
</dbReference>
<dbReference type="Gene3D" id="2.20.70.70">
    <property type="match status" value="1"/>
</dbReference>
<feature type="transmembrane region" description="Helical" evidence="15">
    <location>
        <begin position="20"/>
        <end position="42"/>
    </location>
</feature>
<keyword evidence="11" id="KW-0046">Antibiotic resistance</keyword>
<dbReference type="AlphaFoldDB" id="A0A0R1EWP1"/>
<evidence type="ECO:0000256" key="2">
    <source>
        <dbReference type="ARBA" id="ARBA00007171"/>
    </source>
</evidence>
<proteinExistence type="inferred from homology"/>
<evidence type="ECO:0000313" key="17">
    <source>
        <dbReference type="EMBL" id="KRK13877.1"/>
    </source>
</evidence>
<dbReference type="InterPro" id="IPR005543">
    <property type="entry name" value="PASTA_dom"/>
</dbReference>
<dbReference type="Pfam" id="PF03717">
    <property type="entry name" value="PBP_dimer"/>
    <property type="match status" value="1"/>
</dbReference>
<feature type="domain" description="PASTA" evidence="16">
    <location>
        <begin position="598"/>
        <end position="658"/>
    </location>
</feature>
<gene>
    <name evidence="17" type="ORF">FD51_GL000445</name>
</gene>
<dbReference type="GO" id="GO:0046677">
    <property type="term" value="P:response to antibiotic"/>
    <property type="evidence" value="ECO:0007669"/>
    <property type="project" value="UniProtKB-KW"/>
</dbReference>
<dbReference type="PROSITE" id="PS51178">
    <property type="entry name" value="PASTA"/>
    <property type="match status" value="2"/>
</dbReference>
<evidence type="ECO:0000256" key="4">
    <source>
        <dbReference type="ARBA" id="ARBA00022618"/>
    </source>
</evidence>
<evidence type="ECO:0000256" key="3">
    <source>
        <dbReference type="ARBA" id="ARBA00022475"/>
    </source>
</evidence>
<dbReference type="SUPFAM" id="SSF56519">
    <property type="entry name" value="Penicillin binding protein dimerisation domain"/>
    <property type="match status" value="1"/>
</dbReference>
<evidence type="ECO:0000256" key="13">
    <source>
        <dbReference type="ARBA" id="ARBA00023316"/>
    </source>
</evidence>
<dbReference type="PATRIC" id="fig|1423816.3.peg.448"/>
<dbReference type="EMBL" id="AZCT01000001">
    <property type="protein sequence ID" value="KRK13877.1"/>
    <property type="molecule type" value="Genomic_DNA"/>
</dbReference>
<evidence type="ECO:0000256" key="5">
    <source>
        <dbReference type="ARBA" id="ARBA00022692"/>
    </source>
</evidence>
<evidence type="ECO:0000256" key="1">
    <source>
        <dbReference type="ARBA" id="ARBA00004162"/>
    </source>
</evidence>
<reference evidence="17 18" key="1">
    <citation type="journal article" date="2015" name="Genome Announc.">
        <title>Expanding the biotechnology potential of lactobacilli through comparative genomics of 213 strains and associated genera.</title>
        <authorList>
            <person name="Sun Z."/>
            <person name="Harris H.M."/>
            <person name="McCann A."/>
            <person name="Guo C."/>
            <person name="Argimon S."/>
            <person name="Zhang W."/>
            <person name="Yang X."/>
            <person name="Jeffery I.B."/>
            <person name="Cooney J.C."/>
            <person name="Kagawa T.F."/>
            <person name="Liu W."/>
            <person name="Song Y."/>
            <person name="Salvetti E."/>
            <person name="Wrobel A."/>
            <person name="Rasinkangas P."/>
            <person name="Parkhill J."/>
            <person name="Rea M.C."/>
            <person name="O'Sullivan O."/>
            <person name="Ritari J."/>
            <person name="Douillard F.P."/>
            <person name="Paul Ross R."/>
            <person name="Yang R."/>
            <person name="Briner A.E."/>
            <person name="Felis G.E."/>
            <person name="de Vos W.M."/>
            <person name="Barrangou R."/>
            <person name="Klaenhammer T.R."/>
            <person name="Caufield P.W."/>
            <person name="Cui Y."/>
            <person name="Zhang H."/>
            <person name="O'Toole P.W."/>
        </authorList>
    </citation>
    <scope>NUCLEOTIDE SEQUENCE [LARGE SCALE GENOMIC DNA]</scope>
    <source>
        <strain evidence="17 18">DSM 20178</strain>
    </source>
</reference>
<dbReference type="GO" id="GO:0051301">
    <property type="term" value="P:cell division"/>
    <property type="evidence" value="ECO:0007669"/>
    <property type="project" value="UniProtKB-KW"/>
</dbReference>
<sequence length="715" mass="77128">MKLFKSKRSTNAHPARNRKLFGIGLIGFTLLILGGFVLRFSFVATVGEVGSNNLAKQRQKQYRTDTVLQAQRGAILDRTGNVIAEDSNTYTIYAILDKQNKNGDKPDYVTDKAKTAKVLSRYLAISEDKILARLNPTKKHVFQVEFGTPGTKLSLAIKKQIDAEKLPGIHFRETPSRLYPNGVFASHVIGIAQAQDKGGGLTGVMGLEKQFNTVLAGDNGYRRSETDAYGYKLPNAKTKLKTPVNGGTVYTTLDSGLQSYLETLMTDVQTKYEPKALTAVLMNAKTGKILAASQRPTFDASTGEGLGDMWRDSLVEDNYEPGSVMKIVTLASAIQSGKYHPNEYYQSGSVKLDGGTVNDWRTGGWGSIPLSKAFPLSSNVGMVKIEQEMGAGVWKSYLDKFKFGQKTGITLPGETNGRISFSQPLDQAITSFGQGIEVNVMQMMQAISAVSNDGKMLKPQIVSKVVHKNGKETVYKPEVVGQPISKETAAQVIDAMRHVVNDEDGTGVAYKMPGIDLAVKTGTGQIASPQGGYLTGDSNYIFSVAGIAPASDPKYVLYITMKQPQKMTEPAETILASIFKPMMQRALDTTANGTVSKDTNTADVPAVTNAALTTAQDTVKKAGFDVATIGTGNKVVQQLPASGTKALRDSRVLLLTNGAMTMPDLTGWSKSDVLKFVQLTGKKFKLVGDGFVVRQSIAKGTLLGDASGTIEFKQQ</sequence>
<dbReference type="GO" id="GO:0008658">
    <property type="term" value="F:penicillin binding"/>
    <property type="evidence" value="ECO:0007669"/>
    <property type="project" value="InterPro"/>
</dbReference>
<evidence type="ECO:0000256" key="11">
    <source>
        <dbReference type="ARBA" id="ARBA00023251"/>
    </source>
</evidence>
<keyword evidence="7" id="KW-0133">Cell shape</keyword>
<evidence type="ECO:0000256" key="15">
    <source>
        <dbReference type="SAM" id="Phobius"/>
    </source>
</evidence>
<dbReference type="PANTHER" id="PTHR30627">
    <property type="entry name" value="PEPTIDOGLYCAN D,D-TRANSPEPTIDASE"/>
    <property type="match status" value="1"/>
</dbReference>
<dbReference type="CDD" id="cd06575">
    <property type="entry name" value="PASTA_Pbp2x-like_2"/>
    <property type="match status" value="1"/>
</dbReference>
<dbReference type="FunFam" id="3.40.710.10:FF:000095">
    <property type="entry name" value="Penicillin-binding protein 2x"/>
    <property type="match status" value="1"/>
</dbReference>
<dbReference type="GO" id="GO:0009252">
    <property type="term" value="P:peptidoglycan biosynthetic process"/>
    <property type="evidence" value="ECO:0007669"/>
    <property type="project" value="UniProtKB-KW"/>
</dbReference>
<keyword evidence="10 15" id="KW-0472">Membrane</keyword>
<dbReference type="PANTHER" id="PTHR30627:SF26">
    <property type="entry name" value="PENICILLIN-BINDING PROTEIN 2B"/>
    <property type="match status" value="1"/>
</dbReference>
<evidence type="ECO:0000256" key="9">
    <source>
        <dbReference type="ARBA" id="ARBA00022989"/>
    </source>
</evidence>
<dbReference type="GO" id="GO:0005886">
    <property type="term" value="C:plasma membrane"/>
    <property type="evidence" value="ECO:0007669"/>
    <property type="project" value="UniProtKB-SubCell"/>
</dbReference>
<keyword evidence="12" id="KW-0131">Cell cycle</keyword>
<evidence type="ECO:0000256" key="8">
    <source>
        <dbReference type="ARBA" id="ARBA00022984"/>
    </source>
</evidence>